<dbReference type="AlphaFoldDB" id="A0A6J4UFY4"/>
<evidence type="ECO:0000256" key="1">
    <source>
        <dbReference type="SAM" id="MobiDB-lite"/>
    </source>
</evidence>
<feature type="non-terminal residue" evidence="2">
    <location>
        <position position="182"/>
    </location>
</feature>
<feature type="compositionally biased region" description="Basic residues" evidence="1">
    <location>
        <begin position="61"/>
        <end position="72"/>
    </location>
</feature>
<name>A0A6J4UFY4_9SPHN</name>
<feature type="region of interest" description="Disordered" evidence="1">
    <location>
        <begin position="61"/>
        <end position="182"/>
    </location>
</feature>
<accession>A0A6J4UFY4</accession>
<feature type="non-terminal residue" evidence="2">
    <location>
        <position position="1"/>
    </location>
</feature>
<organism evidence="2">
    <name type="scientific">uncultured Sphingosinicella sp</name>
    <dbReference type="NCBI Taxonomy" id="478748"/>
    <lineage>
        <taxon>Bacteria</taxon>
        <taxon>Pseudomonadati</taxon>
        <taxon>Pseudomonadota</taxon>
        <taxon>Alphaproteobacteria</taxon>
        <taxon>Sphingomonadales</taxon>
        <taxon>Sphingosinicellaceae</taxon>
        <taxon>Sphingosinicella</taxon>
        <taxon>environmental samples</taxon>
    </lineage>
</organism>
<protein>
    <submittedName>
        <fullName evidence="2">Uncharacterized protein</fullName>
    </submittedName>
</protein>
<proteinExistence type="predicted"/>
<sequence>ADEDDQRPDWRSRPGFPERRAYVRARHSILAVHRGRRGAQPYDEGMALAGCGYPARHRHRLGRRRHRHRHLQRLAAPDPSGVPSPGRRNLAAGYGHRDAGGGAAARHPPRQSARRSQAGHATDQCLARAQRRHDPEGDDNTRRTQNGGRAFRDQGDGPAAACFGPPYSRSGQRPASRCCATV</sequence>
<evidence type="ECO:0000313" key="2">
    <source>
        <dbReference type="EMBL" id="CAA9549306.1"/>
    </source>
</evidence>
<dbReference type="EMBL" id="CADCWD010000095">
    <property type="protein sequence ID" value="CAA9549306.1"/>
    <property type="molecule type" value="Genomic_DNA"/>
</dbReference>
<gene>
    <name evidence="2" type="ORF">AVDCRST_MAG23-2836</name>
</gene>
<feature type="compositionally biased region" description="Basic and acidic residues" evidence="1">
    <location>
        <begin position="132"/>
        <end position="142"/>
    </location>
</feature>
<reference evidence="2" key="1">
    <citation type="submission" date="2020-02" db="EMBL/GenBank/DDBJ databases">
        <authorList>
            <person name="Meier V. D."/>
        </authorList>
    </citation>
    <scope>NUCLEOTIDE SEQUENCE</scope>
    <source>
        <strain evidence="2">AVDCRST_MAG23</strain>
    </source>
</reference>